<feature type="transmembrane region" description="Helical" evidence="7">
    <location>
        <begin position="224"/>
        <end position="245"/>
    </location>
</feature>
<dbReference type="Gene3D" id="1.10.3720.10">
    <property type="entry name" value="MetI-like"/>
    <property type="match status" value="1"/>
</dbReference>
<proteinExistence type="inferred from homology"/>
<evidence type="ECO:0000256" key="7">
    <source>
        <dbReference type="RuleBase" id="RU363032"/>
    </source>
</evidence>
<keyword evidence="6 7" id="KW-0472">Membrane</keyword>
<dbReference type="InterPro" id="IPR035906">
    <property type="entry name" value="MetI-like_sf"/>
</dbReference>
<dbReference type="InterPro" id="IPR050366">
    <property type="entry name" value="BP-dependent_transpt_permease"/>
</dbReference>
<name>A0A4R5MG18_9BURK</name>
<dbReference type="SUPFAM" id="SSF161098">
    <property type="entry name" value="MetI-like"/>
    <property type="match status" value="1"/>
</dbReference>
<feature type="transmembrane region" description="Helical" evidence="7">
    <location>
        <begin position="38"/>
        <end position="59"/>
    </location>
</feature>
<protein>
    <submittedName>
        <fullName evidence="9">ABC transporter permease</fullName>
    </submittedName>
</protein>
<feature type="domain" description="ABC transmembrane type-1" evidence="8">
    <location>
        <begin position="98"/>
        <end position="288"/>
    </location>
</feature>
<evidence type="ECO:0000256" key="1">
    <source>
        <dbReference type="ARBA" id="ARBA00004651"/>
    </source>
</evidence>
<dbReference type="OrthoDB" id="9805884at2"/>
<dbReference type="RefSeq" id="WP_133193039.1">
    <property type="nucleotide sequence ID" value="NZ_JBHUCW010000015.1"/>
</dbReference>
<feature type="transmembrane region" description="Helical" evidence="7">
    <location>
        <begin position="101"/>
        <end position="126"/>
    </location>
</feature>
<dbReference type="AlphaFoldDB" id="A0A4R5MG18"/>
<dbReference type="PANTHER" id="PTHR43386">
    <property type="entry name" value="OLIGOPEPTIDE TRANSPORT SYSTEM PERMEASE PROTEIN APPC"/>
    <property type="match status" value="1"/>
</dbReference>
<comment type="caution">
    <text evidence="9">The sequence shown here is derived from an EMBL/GenBank/DDBJ whole genome shotgun (WGS) entry which is preliminary data.</text>
</comment>
<dbReference type="GO" id="GO:0005886">
    <property type="term" value="C:plasma membrane"/>
    <property type="evidence" value="ECO:0007669"/>
    <property type="project" value="UniProtKB-SubCell"/>
</dbReference>
<evidence type="ECO:0000256" key="4">
    <source>
        <dbReference type="ARBA" id="ARBA00022692"/>
    </source>
</evidence>
<keyword evidence="2 7" id="KW-0813">Transport</keyword>
<reference evidence="9 10" key="1">
    <citation type="submission" date="2019-03" db="EMBL/GenBank/DDBJ databases">
        <title>Paraburkholderia sp. 4M-K11, isolated from subtropical forest soil.</title>
        <authorList>
            <person name="Gao Z.-H."/>
            <person name="Qiu L.-H."/>
        </authorList>
    </citation>
    <scope>NUCLEOTIDE SEQUENCE [LARGE SCALE GENOMIC DNA]</scope>
    <source>
        <strain evidence="9 10">4M-K11</strain>
    </source>
</reference>
<evidence type="ECO:0000313" key="9">
    <source>
        <dbReference type="EMBL" id="TDG25987.1"/>
    </source>
</evidence>
<sequence length="295" mass="31130">MNGASTQLESVEKTPARATRLRTWRAWPGAQRFRSPGLCIGVAIIAFWVLCALFGPALVRFDPYATDLLATLVPPDATHWFGTDPLGRDVFSRVIVGSRDILVIAPLATLLGVSVGTFLGLALGYFGGALDAIAGRLLDALMSLPLIVLALMTLAAVGSSKLAVVVVIGLVYVPLVTRTVRSAVRAQRTLDYVGAARLGGASALSIMFVEILPNVRQPVLIEAIVRLGYAFFTVGTLSFLGLGIQPPSADWGLAIADGSALLVSGFWWIVVFNAAAIISLVVATNLIADGFHAFD</sequence>
<dbReference type="InterPro" id="IPR000515">
    <property type="entry name" value="MetI-like"/>
</dbReference>
<evidence type="ECO:0000313" key="10">
    <source>
        <dbReference type="Proteomes" id="UP000295722"/>
    </source>
</evidence>
<dbReference type="CDD" id="cd06261">
    <property type="entry name" value="TM_PBP2"/>
    <property type="match status" value="1"/>
</dbReference>
<accession>A0A4R5MG18</accession>
<comment type="subcellular location">
    <subcellularLocation>
        <location evidence="1 7">Cell membrane</location>
        <topology evidence="1 7">Multi-pass membrane protein</topology>
    </subcellularLocation>
</comment>
<comment type="similarity">
    <text evidence="7">Belongs to the binding-protein-dependent transport system permease family.</text>
</comment>
<gene>
    <name evidence="9" type="ORF">EYW47_01075</name>
</gene>
<dbReference type="GO" id="GO:0055085">
    <property type="term" value="P:transmembrane transport"/>
    <property type="evidence" value="ECO:0007669"/>
    <property type="project" value="InterPro"/>
</dbReference>
<keyword evidence="5 7" id="KW-1133">Transmembrane helix</keyword>
<keyword evidence="10" id="KW-1185">Reference proteome</keyword>
<evidence type="ECO:0000256" key="5">
    <source>
        <dbReference type="ARBA" id="ARBA00022989"/>
    </source>
</evidence>
<dbReference type="PROSITE" id="PS50928">
    <property type="entry name" value="ABC_TM1"/>
    <property type="match status" value="1"/>
</dbReference>
<keyword evidence="3" id="KW-1003">Cell membrane</keyword>
<keyword evidence="4 7" id="KW-0812">Transmembrane</keyword>
<dbReference type="Proteomes" id="UP000295722">
    <property type="component" value="Unassembled WGS sequence"/>
</dbReference>
<dbReference type="Pfam" id="PF00528">
    <property type="entry name" value="BPD_transp_1"/>
    <property type="match status" value="1"/>
</dbReference>
<evidence type="ECO:0000256" key="2">
    <source>
        <dbReference type="ARBA" id="ARBA00022448"/>
    </source>
</evidence>
<evidence type="ECO:0000259" key="8">
    <source>
        <dbReference type="PROSITE" id="PS50928"/>
    </source>
</evidence>
<feature type="transmembrane region" description="Helical" evidence="7">
    <location>
        <begin position="265"/>
        <end position="288"/>
    </location>
</feature>
<feature type="transmembrane region" description="Helical" evidence="7">
    <location>
        <begin position="146"/>
        <end position="172"/>
    </location>
</feature>
<organism evidence="9 10">
    <name type="scientific">Paraburkholderia silviterrae</name>
    <dbReference type="NCBI Taxonomy" id="2528715"/>
    <lineage>
        <taxon>Bacteria</taxon>
        <taxon>Pseudomonadati</taxon>
        <taxon>Pseudomonadota</taxon>
        <taxon>Betaproteobacteria</taxon>
        <taxon>Burkholderiales</taxon>
        <taxon>Burkholderiaceae</taxon>
        <taxon>Paraburkholderia</taxon>
    </lineage>
</organism>
<evidence type="ECO:0000256" key="3">
    <source>
        <dbReference type="ARBA" id="ARBA00022475"/>
    </source>
</evidence>
<evidence type="ECO:0000256" key="6">
    <source>
        <dbReference type="ARBA" id="ARBA00023136"/>
    </source>
</evidence>
<dbReference type="PANTHER" id="PTHR43386:SF25">
    <property type="entry name" value="PEPTIDE ABC TRANSPORTER PERMEASE PROTEIN"/>
    <property type="match status" value="1"/>
</dbReference>
<dbReference type="EMBL" id="SMRP01000001">
    <property type="protein sequence ID" value="TDG25987.1"/>
    <property type="molecule type" value="Genomic_DNA"/>
</dbReference>